<evidence type="ECO:0000313" key="3">
    <source>
        <dbReference type="Proteomes" id="UP000482960"/>
    </source>
</evidence>
<organism evidence="2 3">
    <name type="scientific">Phytohabitans rumicis</name>
    <dbReference type="NCBI Taxonomy" id="1076125"/>
    <lineage>
        <taxon>Bacteria</taxon>
        <taxon>Bacillati</taxon>
        <taxon>Actinomycetota</taxon>
        <taxon>Actinomycetes</taxon>
        <taxon>Micromonosporales</taxon>
        <taxon>Micromonosporaceae</taxon>
    </lineage>
</organism>
<comment type="caution">
    <text evidence="2">The sequence shown here is derived from an EMBL/GenBank/DDBJ whole genome shotgun (WGS) entry which is preliminary data.</text>
</comment>
<dbReference type="RefSeq" id="WP_173074391.1">
    <property type="nucleotide sequence ID" value="NZ_BLPG01000001.1"/>
</dbReference>
<dbReference type="AlphaFoldDB" id="A0A6V8KYP3"/>
<reference evidence="2 3" key="2">
    <citation type="submission" date="2020-03" db="EMBL/GenBank/DDBJ databases">
        <authorList>
            <person name="Ichikawa N."/>
            <person name="Kimura A."/>
            <person name="Kitahashi Y."/>
            <person name="Uohara A."/>
        </authorList>
    </citation>
    <scope>NUCLEOTIDE SEQUENCE [LARGE SCALE GENOMIC DNA]</scope>
    <source>
        <strain evidence="2 3">NBRC 108638</strain>
    </source>
</reference>
<evidence type="ECO:0000256" key="1">
    <source>
        <dbReference type="SAM" id="MobiDB-lite"/>
    </source>
</evidence>
<sequence>MNPIKEPFDRMLPLRCSLHGDQVPRIDLDTVGAAYVGDQLSRVRWRDQDVSRGDVKSFEPPHGESEEVVVVSDG</sequence>
<feature type="region of interest" description="Disordered" evidence="1">
    <location>
        <begin position="53"/>
        <end position="74"/>
    </location>
</feature>
<proteinExistence type="predicted"/>
<keyword evidence="3" id="KW-1185">Reference proteome</keyword>
<reference evidence="2 3" key="1">
    <citation type="submission" date="2020-03" db="EMBL/GenBank/DDBJ databases">
        <title>Whole genome shotgun sequence of Phytohabitans rumicis NBRC 108638.</title>
        <authorList>
            <person name="Komaki H."/>
            <person name="Tamura T."/>
        </authorList>
    </citation>
    <scope>NUCLEOTIDE SEQUENCE [LARGE SCALE GENOMIC DNA]</scope>
    <source>
        <strain evidence="2 3">NBRC 108638</strain>
    </source>
</reference>
<gene>
    <name evidence="2" type="ORF">Prum_010810</name>
</gene>
<evidence type="ECO:0000313" key="2">
    <source>
        <dbReference type="EMBL" id="GFJ87439.1"/>
    </source>
</evidence>
<accession>A0A6V8KYP3</accession>
<name>A0A6V8KYP3_9ACTN</name>
<protein>
    <submittedName>
        <fullName evidence="2">Uncharacterized protein</fullName>
    </submittedName>
</protein>
<dbReference type="EMBL" id="BLPG01000001">
    <property type="protein sequence ID" value="GFJ87439.1"/>
    <property type="molecule type" value="Genomic_DNA"/>
</dbReference>
<feature type="compositionally biased region" description="Basic and acidic residues" evidence="1">
    <location>
        <begin position="53"/>
        <end position="65"/>
    </location>
</feature>
<dbReference type="Proteomes" id="UP000482960">
    <property type="component" value="Unassembled WGS sequence"/>
</dbReference>